<dbReference type="RefSeq" id="YP_010841102.1">
    <property type="nucleotide sequence ID" value="NC_079139.1"/>
</dbReference>
<dbReference type="Gene3D" id="3.30.710.10">
    <property type="entry name" value="Potassium Channel Kv1.1, Chain A"/>
    <property type="match status" value="1"/>
</dbReference>
<dbReference type="Proteomes" id="UP001321479">
    <property type="component" value="Segment"/>
</dbReference>
<evidence type="ECO:0000256" key="1">
    <source>
        <dbReference type="ARBA" id="ARBA00006497"/>
    </source>
</evidence>
<accession>A0ABM7NQT2</accession>
<dbReference type="PROSITE" id="PS50097">
    <property type="entry name" value="BTB"/>
    <property type="match status" value="1"/>
</dbReference>
<sequence>MNIVSNNNFIMKNFCEMFDNEVLSDIKLILNDGRNQLSLNLHRVILHTQCQYFEKMFSNFQQKFENNMDVVDIHAAKDIIKLFYGFKSDYPTGDWQYDLKYYICCDYFGINCSLPINIKVSSECFNVLLDLIDIMGYTDETVKILADNLPYDYDVSSLPVKLLREINNKIPSNDMVIMSSEHRRDPKIQIDIVNKDLGKLKNIYNKKNCDNLCYLSKINKIVFTRKNKLMVYDLESERIEKRVWSEYIAFRSLIYNSIKNEIIALLFDYKETRSLVYILSTETFNNIETICCKKPGHVIRKICLSLSCDKLSYVLEKGVANIWTGEDNIIVYDFNTKKHTCVYSSSDDRIYGLKFIKNDTSIMFFSKHTSNIKYEIKIYNIEGSGEIVHT</sequence>
<protein>
    <submittedName>
        <fullName evidence="3">BTB/POZ domain-containing protein</fullName>
    </submittedName>
</protein>
<dbReference type="InterPro" id="IPR011333">
    <property type="entry name" value="SKP1/BTB/POZ_sf"/>
</dbReference>
<dbReference type="Pfam" id="PF00651">
    <property type="entry name" value="BTB"/>
    <property type="match status" value="1"/>
</dbReference>
<dbReference type="SUPFAM" id="SSF82171">
    <property type="entry name" value="DPP6 N-terminal domain-like"/>
    <property type="match status" value="1"/>
</dbReference>
<evidence type="ECO:0000313" key="3">
    <source>
        <dbReference type="EMBL" id="BCS82494.1"/>
    </source>
</evidence>
<dbReference type="EMBL" id="AP024483">
    <property type="protein sequence ID" value="BCS82494.1"/>
    <property type="molecule type" value="Genomic_DNA"/>
</dbReference>
<organism evidence="3 4">
    <name type="scientific">Cotonvirus japonicus</name>
    <dbReference type="NCBI Taxonomy" id="2811091"/>
    <lineage>
        <taxon>Viruses</taxon>
        <taxon>Varidnaviria</taxon>
        <taxon>Bamfordvirae</taxon>
        <taxon>Nucleocytoviricota</taxon>
        <taxon>Megaviricetes</taxon>
        <taxon>Imitervirales</taxon>
        <taxon>Mimiviridae</taxon>
        <taxon>Megamimivirinae</taxon>
        <taxon>Cotonvirus</taxon>
        <taxon>Cotonvirus japonicum</taxon>
    </lineage>
</organism>
<comment type="similarity">
    <text evidence="1">Belongs to the mimivirus BTB/WD family.</text>
</comment>
<evidence type="ECO:0000259" key="2">
    <source>
        <dbReference type="PROSITE" id="PS50097"/>
    </source>
</evidence>
<keyword evidence="4" id="KW-1185">Reference proteome</keyword>
<evidence type="ECO:0000313" key="4">
    <source>
        <dbReference type="Proteomes" id="UP001321479"/>
    </source>
</evidence>
<proteinExistence type="inferred from homology"/>
<dbReference type="InterPro" id="IPR000210">
    <property type="entry name" value="BTB/POZ_dom"/>
</dbReference>
<dbReference type="SUPFAM" id="SSF54695">
    <property type="entry name" value="POZ domain"/>
    <property type="match status" value="1"/>
</dbReference>
<feature type="domain" description="BTB" evidence="2">
    <location>
        <begin position="24"/>
        <end position="92"/>
    </location>
</feature>
<dbReference type="GeneID" id="80557699"/>
<name>A0ABM7NQT2_9VIRU</name>
<reference evidence="3 4" key="1">
    <citation type="submission" date="2021-02" db="EMBL/GenBank/DDBJ databases">
        <title>Cotonvirus japonicus, which uses Golgi apparatus of host cells for its virion factory, phylogenetically links tailed tupanvirus and icosahedral mimivirus.</title>
        <authorList>
            <person name="Takahashi H."/>
            <person name="Fukaya S."/>
            <person name="Song C."/>
            <person name="Murata K."/>
            <person name="Takemura M."/>
        </authorList>
    </citation>
    <scope>NUCLEOTIDE SEQUENCE [LARGE SCALE GENOMIC DNA]</scope>
</reference>